<accession>A0A6L2K4V4</accession>
<sequence>IAGGLDHVSPVIRLPIERGINSGTMIDISLRIAVCSVWSSVGDVEPECLWLGDIELLLVAFDSQLKVFYPFKNDNTSGKHP</sequence>
<dbReference type="EMBL" id="BKCJ010001845">
    <property type="protein sequence ID" value="GEU44428.1"/>
    <property type="molecule type" value="Genomic_DNA"/>
</dbReference>
<name>A0A6L2K4V4_TANCI</name>
<evidence type="ECO:0000313" key="1">
    <source>
        <dbReference type="EMBL" id="GEU44428.1"/>
    </source>
</evidence>
<protein>
    <submittedName>
        <fullName evidence="1">Uncharacterized protein</fullName>
    </submittedName>
</protein>
<reference evidence="1" key="1">
    <citation type="journal article" date="2019" name="Sci. Rep.">
        <title>Draft genome of Tanacetum cinerariifolium, the natural source of mosquito coil.</title>
        <authorList>
            <person name="Yamashiro T."/>
            <person name="Shiraishi A."/>
            <person name="Satake H."/>
            <person name="Nakayama K."/>
        </authorList>
    </citation>
    <scope>NUCLEOTIDE SEQUENCE</scope>
</reference>
<feature type="non-terminal residue" evidence="1">
    <location>
        <position position="1"/>
    </location>
</feature>
<dbReference type="AlphaFoldDB" id="A0A6L2K4V4"/>
<proteinExistence type="predicted"/>
<gene>
    <name evidence="1" type="ORF">Tci_016406</name>
</gene>
<comment type="caution">
    <text evidence="1">The sequence shown here is derived from an EMBL/GenBank/DDBJ whole genome shotgun (WGS) entry which is preliminary data.</text>
</comment>
<organism evidence="1">
    <name type="scientific">Tanacetum cinerariifolium</name>
    <name type="common">Dalmatian daisy</name>
    <name type="synonym">Chrysanthemum cinerariifolium</name>
    <dbReference type="NCBI Taxonomy" id="118510"/>
    <lineage>
        <taxon>Eukaryota</taxon>
        <taxon>Viridiplantae</taxon>
        <taxon>Streptophyta</taxon>
        <taxon>Embryophyta</taxon>
        <taxon>Tracheophyta</taxon>
        <taxon>Spermatophyta</taxon>
        <taxon>Magnoliopsida</taxon>
        <taxon>eudicotyledons</taxon>
        <taxon>Gunneridae</taxon>
        <taxon>Pentapetalae</taxon>
        <taxon>asterids</taxon>
        <taxon>campanulids</taxon>
        <taxon>Asterales</taxon>
        <taxon>Asteraceae</taxon>
        <taxon>Asteroideae</taxon>
        <taxon>Anthemideae</taxon>
        <taxon>Anthemidinae</taxon>
        <taxon>Tanacetum</taxon>
    </lineage>
</organism>